<evidence type="ECO:0000256" key="1">
    <source>
        <dbReference type="ARBA" id="ARBA00022723"/>
    </source>
</evidence>
<dbReference type="InterPro" id="IPR001841">
    <property type="entry name" value="Znf_RING"/>
</dbReference>
<organism evidence="6 7">
    <name type="scientific">Terrapene triunguis</name>
    <name type="common">Three-toed box turtle</name>
    <dbReference type="NCBI Taxonomy" id="2587831"/>
    <lineage>
        <taxon>Eukaryota</taxon>
        <taxon>Metazoa</taxon>
        <taxon>Chordata</taxon>
        <taxon>Craniata</taxon>
        <taxon>Vertebrata</taxon>
        <taxon>Euteleostomi</taxon>
        <taxon>Archelosauria</taxon>
        <taxon>Testudinata</taxon>
        <taxon>Testudines</taxon>
        <taxon>Cryptodira</taxon>
        <taxon>Durocryptodira</taxon>
        <taxon>Testudinoidea</taxon>
        <taxon>Emydidae</taxon>
        <taxon>Terrapene</taxon>
    </lineage>
</organism>
<dbReference type="InParanoid" id="A0A674IZA0"/>
<evidence type="ECO:0000256" key="3">
    <source>
        <dbReference type="ARBA" id="ARBA00022833"/>
    </source>
</evidence>
<dbReference type="PROSITE" id="PS50089">
    <property type="entry name" value="ZF_RING_2"/>
    <property type="match status" value="1"/>
</dbReference>
<proteinExistence type="predicted"/>
<sequence length="153" mass="16622">FCQHCCICTADLLAERCQSGVWDFSWARAEPRGILPSSMVQHCALSQVHYGLFSPSAEASGIGHGYDRVPCISGTAPNSPVSMPESPISPSGSGIWGDECTICYENMVDTVIYSCGHMCLCYPCGLKLKKMANACCPICRRAIKDIIKTYRST</sequence>
<evidence type="ECO:0000256" key="2">
    <source>
        <dbReference type="ARBA" id="ARBA00022771"/>
    </source>
</evidence>
<dbReference type="SUPFAM" id="SSF57850">
    <property type="entry name" value="RING/U-box"/>
    <property type="match status" value="1"/>
</dbReference>
<protein>
    <recommendedName>
        <fullName evidence="5">RING-type domain-containing protein</fullName>
    </recommendedName>
</protein>
<dbReference type="GeneTree" id="ENSGT00940000156696"/>
<dbReference type="InterPro" id="IPR013083">
    <property type="entry name" value="Znf_RING/FYVE/PHD"/>
</dbReference>
<dbReference type="GO" id="GO:0045746">
    <property type="term" value="P:negative regulation of Notch signaling pathway"/>
    <property type="evidence" value="ECO:0007669"/>
    <property type="project" value="TreeGrafter"/>
</dbReference>
<dbReference type="FunFam" id="3.30.40.10:FF:000056">
    <property type="entry name" value="Putative E3 ubiquitin-protein ligase NEURL1B"/>
    <property type="match status" value="1"/>
</dbReference>
<dbReference type="AlphaFoldDB" id="A0A674IZA0"/>
<keyword evidence="7" id="KW-1185">Reference proteome</keyword>
<keyword evidence="1" id="KW-0479">Metal-binding</keyword>
<dbReference type="PANTHER" id="PTHR12429:SF13">
    <property type="entry name" value="E3 UBIQUITIN-PROTEIN LIGASE NEURL1"/>
    <property type="match status" value="1"/>
</dbReference>
<evidence type="ECO:0000313" key="6">
    <source>
        <dbReference type="Ensembl" id="ENSTMTP00000014275.1"/>
    </source>
</evidence>
<dbReference type="GO" id="GO:0014069">
    <property type="term" value="C:postsynaptic density"/>
    <property type="evidence" value="ECO:0007669"/>
    <property type="project" value="TreeGrafter"/>
</dbReference>
<dbReference type="Proteomes" id="UP000472274">
    <property type="component" value="Unplaced"/>
</dbReference>
<feature type="domain" description="RING-type" evidence="5">
    <location>
        <begin position="100"/>
        <end position="140"/>
    </location>
</feature>
<dbReference type="InterPro" id="IPR037962">
    <property type="entry name" value="Neuralized"/>
</dbReference>
<dbReference type="Pfam" id="PF13920">
    <property type="entry name" value="zf-C3HC4_3"/>
    <property type="match status" value="1"/>
</dbReference>
<accession>A0A674IZA0</accession>
<reference evidence="6" key="2">
    <citation type="submission" date="2025-09" db="UniProtKB">
        <authorList>
            <consortium name="Ensembl"/>
        </authorList>
    </citation>
    <scope>IDENTIFICATION</scope>
</reference>
<reference evidence="6" key="1">
    <citation type="submission" date="2025-08" db="UniProtKB">
        <authorList>
            <consortium name="Ensembl"/>
        </authorList>
    </citation>
    <scope>IDENTIFICATION</scope>
</reference>
<dbReference type="Ensembl" id="ENSTMTT00000014763.1">
    <property type="protein sequence ID" value="ENSTMTP00000014275.1"/>
    <property type="gene ID" value="ENSTMTG00000010383.1"/>
</dbReference>
<dbReference type="PANTHER" id="PTHR12429">
    <property type="entry name" value="NEURALIZED"/>
    <property type="match status" value="1"/>
</dbReference>
<evidence type="ECO:0000259" key="5">
    <source>
        <dbReference type="PROSITE" id="PS50089"/>
    </source>
</evidence>
<evidence type="ECO:0000256" key="4">
    <source>
        <dbReference type="PROSITE-ProRule" id="PRU00175"/>
    </source>
</evidence>
<name>A0A674IZA0_9SAUR</name>
<dbReference type="GO" id="GO:0005886">
    <property type="term" value="C:plasma membrane"/>
    <property type="evidence" value="ECO:0007669"/>
    <property type="project" value="TreeGrafter"/>
</dbReference>
<dbReference type="Gene3D" id="3.30.40.10">
    <property type="entry name" value="Zinc/RING finger domain, C3HC4 (zinc finger)"/>
    <property type="match status" value="1"/>
</dbReference>
<evidence type="ECO:0000313" key="7">
    <source>
        <dbReference type="Proteomes" id="UP000472274"/>
    </source>
</evidence>
<keyword evidence="2 4" id="KW-0863">Zinc-finger</keyword>
<dbReference type="GO" id="GO:0061630">
    <property type="term" value="F:ubiquitin protein ligase activity"/>
    <property type="evidence" value="ECO:0007669"/>
    <property type="project" value="TreeGrafter"/>
</dbReference>
<dbReference type="GO" id="GO:0008270">
    <property type="term" value="F:zinc ion binding"/>
    <property type="evidence" value="ECO:0007669"/>
    <property type="project" value="UniProtKB-KW"/>
</dbReference>
<keyword evidence="3" id="KW-0862">Zinc</keyword>